<evidence type="ECO:0000313" key="2">
    <source>
        <dbReference type="Proteomes" id="UP000271098"/>
    </source>
</evidence>
<dbReference type="AlphaFoldDB" id="A0A183E7I8"/>
<dbReference type="OrthoDB" id="10477932at2759"/>
<proteinExistence type="predicted"/>
<sequence>MNAISPCEVNTYFSHPERMFPEIENDKVPTEQFLRACQGIADFVGSCSASHQTQQLLREMCNIFYRSNDPNLSKTNKLGSLLHVTTVNK</sequence>
<keyword evidence="2" id="KW-1185">Reference proteome</keyword>
<reference evidence="3" key="1">
    <citation type="submission" date="2016-06" db="UniProtKB">
        <authorList>
            <consortium name="WormBaseParasite"/>
        </authorList>
    </citation>
    <scope>IDENTIFICATION</scope>
</reference>
<gene>
    <name evidence="1" type="ORF">GPUH_LOCUS16929</name>
</gene>
<evidence type="ECO:0000313" key="1">
    <source>
        <dbReference type="EMBL" id="VDN28816.1"/>
    </source>
</evidence>
<dbReference type="Proteomes" id="UP000271098">
    <property type="component" value="Unassembled WGS sequence"/>
</dbReference>
<reference evidence="1 2" key="2">
    <citation type="submission" date="2018-11" db="EMBL/GenBank/DDBJ databases">
        <authorList>
            <consortium name="Pathogen Informatics"/>
        </authorList>
    </citation>
    <scope>NUCLEOTIDE SEQUENCE [LARGE SCALE GENOMIC DNA]</scope>
</reference>
<name>A0A183E7I8_9BILA</name>
<dbReference type="EMBL" id="UYRT01084426">
    <property type="protein sequence ID" value="VDN28816.1"/>
    <property type="molecule type" value="Genomic_DNA"/>
</dbReference>
<protein>
    <submittedName>
        <fullName evidence="3">Mediator of RNA polymerase II transcription subunit 24</fullName>
    </submittedName>
</protein>
<accession>A0A183E7I8</accession>
<organism evidence="3">
    <name type="scientific">Gongylonema pulchrum</name>
    <dbReference type="NCBI Taxonomy" id="637853"/>
    <lineage>
        <taxon>Eukaryota</taxon>
        <taxon>Metazoa</taxon>
        <taxon>Ecdysozoa</taxon>
        <taxon>Nematoda</taxon>
        <taxon>Chromadorea</taxon>
        <taxon>Rhabditida</taxon>
        <taxon>Spirurina</taxon>
        <taxon>Spiruromorpha</taxon>
        <taxon>Spiruroidea</taxon>
        <taxon>Gongylonematidae</taxon>
        <taxon>Gongylonema</taxon>
    </lineage>
</organism>
<evidence type="ECO:0000313" key="3">
    <source>
        <dbReference type="WBParaSite" id="GPUH_0001695101-mRNA-1"/>
    </source>
</evidence>
<dbReference type="WBParaSite" id="GPUH_0001695101-mRNA-1">
    <property type="protein sequence ID" value="GPUH_0001695101-mRNA-1"/>
    <property type="gene ID" value="GPUH_0001695101"/>
</dbReference>